<proteinExistence type="predicted"/>
<dbReference type="EMBL" id="LGRX02021750">
    <property type="protein sequence ID" value="KAK3256342.1"/>
    <property type="molecule type" value="Genomic_DNA"/>
</dbReference>
<feature type="region of interest" description="Disordered" evidence="1">
    <location>
        <begin position="209"/>
        <end position="271"/>
    </location>
</feature>
<gene>
    <name evidence="2" type="ORF">CYMTET_34515</name>
</gene>
<keyword evidence="3" id="KW-1185">Reference proteome</keyword>
<feature type="region of interest" description="Disordered" evidence="1">
    <location>
        <begin position="68"/>
        <end position="194"/>
    </location>
</feature>
<sequence>MRISSTSDTLQQAAAPSCHFGALNAACLRRGRKKEEVSSLVHPAPFRSITRSSPQHMVLDKLGHGSLDAAPDVELSRSPGRLEPLQSPPPLPTTEVPPSLSAEAQLKTNRPALPALPASRSVRQSRCSRASEGRKPKGGDQVQQALLASSAAPPPEVAKEVAEEVEDAEKAVAVGAAPTPAEEGRQPAPSERHVNDEERLVAQQMRLSLDSSPVSPREPQAGPAEEGAGGAQEGQDGVEDSRDEECAAGTFPCEAEDAGSRPETSASDAMSNLGFGIETKWDPAYIRPTPATCAPS</sequence>
<evidence type="ECO:0000256" key="1">
    <source>
        <dbReference type="SAM" id="MobiDB-lite"/>
    </source>
</evidence>
<reference evidence="2 3" key="1">
    <citation type="journal article" date="2015" name="Genome Biol. Evol.">
        <title>Comparative Genomics of a Bacterivorous Green Alga Reveals Evolutionary Causalities and Consequences of Phago-Mixotrophic Mode of Nutrition.</title>
        <authorList>
            <person name="Burns J.A."/>
            <person name="Paasch A."/>
            <person name="Narechania A."/>
            <person name="Kim E."/>
        </authorList>
    </citation>
    <scope>NUCLEOTIDE SEQUENCE [LARGE SCALE GENOMIC DNA]</scope>
    <source>
        <strain evidence="2 3">PLY_AMNH</strain>
    </source>
</reference>
<feature type="compositionally biased region" description="Basic and acidic residues" evidence="1">
    <location>
        <begin position="129"/>
        <end position="138"/>
    </location>
</feature>
<feature type="compositionally biased region" description="Basic and acidic residues" evidence="1">
    <location>
        <begin position="182"/>
        <end position="194"/>
    </location>
</feature>
<comment type="caution">
    <text evidence="2">The sequence shown here is derived from an EMBL/GenBank/DDBJ whole genome shotgun (WGS) entry which is preliminary data.</text>
</comment>
<feature type="compositionally biased region" description="Low complexity" evidence="1">
    <location>
        <begin position="142"/>
        <end position="151"/>
    </location>
</feature>
<protein>
    <submittedName>
        <fullName evidence="2">Uncharacterized protein</fullName>
    </submittedName>
</protein>
<evidence type="ECO:0000313" key="3">
    <source>
        <dbReference type="Proteomes" id="UP001190700"/>
    </source>
</evidence>
<name>A0AAE0FAW3_9CHLO</name>
<dbReference type="Proteomes" id="UP001190700">
    <property type="component" value="Unassembled WGS sequence"/>
</dbReference>
<dbReference type="AlphaFoldDB" id="A0AAE0FAW3"/>
<accession>A0AAE0FAW3</accession>
<evidence type="ECO:0000313" key="2">
    <source>
        <dbReference type="EMBL" id="KAK3256342.1"/>
    </source>
</evidence>
<organism evidence="2 3">
    <name type="scientific">Cymbomonas tetramitiformis</name>
    <dbReference type="NCBI Taxonomy" id="36881"/>
    <lineage>
        <taxon>Eukaryota</taxon>
        <taxon>Viridiplantae</taxon>
        <taxon>Chlorophyta</taxon>
        <taxon>Pyramimonadophyceae</taxon>
        <taxon>Pyramimonadales</taxon>
        <taxon>Pyramimonadaceae</taxon>
        <taxon>Cymbomonas</taxon>
    </lineage>
</organism>